<dbReference type="AlphaFoldDB" id="A0A1I3R746"/>
<accession>A0A1I3R746</accession>
<sequence length="162" mass="18367">MRSRRRLKLAVVLLMAAGLMGGVAFRHLSEQSLNAEERRLVGGWFFSSYGFALVEYRSDRCLTLATHDSLNANVRWRLKDNQLTFSVVNKSRLVPLPESLFEVADYIPGASRFVYPRETISSRFQVRWNGDDEIVLISLPDKLDNCGAGCTERIMSRVPAVK</sequence>
<dbReference type="STRING" id="1576369.SAMN05421753_12037"/>
<proteinExistence type="predicted"/>
<name>A0A1I3R746_9PLAN</name>
<evidence type="ECO:0008006" key="3">
    <source>
        <dbReference type="Google" id="ProtNLM"/>
    </source>
</evidence>
<dbReference type="Proteomes" id="UP000199518">
    <property type="component" value="Unassembled WGS sequence"/>
</dbReference>
<protein>
    <recommendedName>
        <fullName evidence="3">Lipocalin-like domain-containing protein</fullName>
    </recommendedName>
</protein>
<reference evidence="2" key="1">
    <citation type="submission" date="2016-10" db="EMBL/GenBank/DDBJ databases">
        <authorList>
            <person name="Varghese N."/>
            <person name="Submissions S."/>
        </authorList>
    </citation>
    <scope>NUCLEOTIDE SEQUENCE [LARGE SCALE GENOMIC DNA]</scope>
    <source>
        <strain evidence="2">DSM 26348</strain>
    </source>
</reference>
<evidence type="ECO:0000313" key="1">
    <source>
        <dbReference type="EMBL" id="SFJ42423.1"/>
    </source>
</evidence>
<dbReference type="EMBL" id="FOQD01000020">
    <property type="protein sequence ID" value="SFJ42423.1"/>
    <property type="molecule type" value="Genomic_DNA"/>
</dbReference>
<gene>
    <name evidence="1" type="ORF">SAMN05421753_12037</name>
</gene>
<evidence type="ECO:0000313" key="2">
    <source>
        <dbReference type="Proteomes" id="UP000199518"/>
    </source>
</evidence>
<organism evidence="1 2">
    <name type="scientific">Planctomicrobium piriforme</name>
    <dbReference type="NCBI Taxonomy" id="1576369"/>
    <lineage>
        <taxon>Bacteria</taxon>
        <taxon>Pseudomonadati</taxon>
        <taxon>Planctomycetota</taxon>
        <taxon>Planctomycetia</taxon>
        <taxon>Planctomycetales</taxon>
        <taxon>Planctomycetaceae</taxon>
        <taxon>Planctomicrobium</taxon>
    </lineage>
</organism>
<keyword evidence="2" id="KW-1185">Reference proteome</keyword>